<comment type="subcellular location">
    <subcellularLocation>
        <location evidence="1 8">Cell membrane</location>
        <topology evidence="1 8">Multi-pass membrane protein</topology>
    </subcellularLocation>
</comment>
<gene>
    <name evidence="9" type="ORF">HW450_11110</name>
</gene>
<feature type="transmembrane region" description="Helical" evidence="8">
    <location>
        <begin position="133"/>
        <end position="157"/>
    </location>
</feature>
<organism evidence="9 10">
    <name type="scientific">Corynebacterium hindlerae</name>
    <dbReference type="NCBI Taxonomy" id="699041"/>
    <lineage>
        <taxon>Bacteria</taxon>
        <taxon>Bacillati</taxon>
        <taxon>Actinomycetota</taxon>
        <taxon>Actinomycetes</taxon>
        <taxon>Mycobacteriales</taxon>
        <taxon>Corynebacteriaceae</taxon>
        <taxon>Corynebacterium</taxon>
    </lineage>
</organism>
<feature type="transmembrane region" description="Helical" evidence="8">
    <location>
        <begin position="169"/>
        <end position="186"/>
    </location>
</feature>
<reference evidence="9 10" key="1">
    <citation type="submission" date="2020-07" db="EMBL/GenBank/DDBJ databases">
        <title>non toxigenic Corynebacterium sp. nov from a clinical source.</title>
        <authorList>
            <person name="Bernier A.-M."/>
            <person name="Bernard K."/>
        </authorList>
    </citation>
    <scope>NUCLEOTIDE SEQUENCE [LARGE SCALE GENOMIC DNA]</scope>
    <source>
        <strain evidence="10">NML 93-0612</strain>
    </source>
</reference>
<evidence type="ECO:0000256" key="4">
    <source>
        <dbReference type="ARBA" id="ARBA00022475"/>
    </source>
</evidence>
<accession>A0A7G5FE32</accession>
<keyword evidence="3" id="KW-0813">Transport</keyword>
<dbReference type="EMBL" id="CP059833">
    <property type="protein sequence ID" value="QMV84873.1"/>
    <property type="molecule type" value="Genomic_DNA"/>
</dbReference>
<feature type="transmembrane region" description="Helical" evidence="8">
    <location>
        <begin position="223"/>
        <end position="244"/>
    </location>
</feature>
<protein>
    <recommendedName>
        <fullName evidence="8">Probable membrane transporter protein</fullName>
    </recommendedName>
</protein>
<evidence type="ECO:0000256" key="3">
    <source>
        <dbReference type="ARBA" id="ARBA00022448"/>
    </source>
</evidence>
<dbReference type="Proteomes" id="UP000515570">
    <property type="component" value="Chromosome"/>
</dbReference>
<dbReference type="AlphaFoldDB" id="A0A7G5FE32"/>
<name>A0A7G5FE32_9CORY</name>
<evidence type="ECO:0000313" key="10">
    <source>
        <dbReference type="Proteomes" id="UP000515570"/>
    </source>
</evidence>
<feature type="transmembrane region" description="Helical" evidence="8">
    <location>
        <begin position="192"/>
        <end position="211"/>
    </location>
</feature>
<evidence type="ECO:0000256" key="1">
    <source>
        <dbReference type="ARBA" id="ARBA00004651"/>
    </source>
</evidence>
<dbReference type="Pfam" id="PF01925">
    <property type="entry name" value="TauE"/>
    <property type="match status" value="1"/>
</dbReference>
<dbReference type="PANTHER" id="PTHR30269">
    <property type="entry name" value="TRANSMEMBRANE PROTEIN YFCA"/>
    <property type="match status" value="1"/>
</dbReference>
<keyword evidence="6 8" id="KW-1133">Transmembrane helix</keyword>
<sequence length="250" mass="26297">MRGVLSVDISAVYIFIGVLVLAGTIIQGTIGFGLGTIATPIIALIAPELLPTVLLILAFFIAAYTLMKNRTETEWRLVGISSLARLPGSLLGAWSLTVLSLRGLQLFIGCAVILAMSLSWLGWTPRHNNRNTVIAGVASGFLGTTTSIGGPPMALVLKRFNPAKVRGTLSATFVIGCLISLTILTLSQHVTMHHVVVAGAYLPLAALGLFIAGKINRRIDTVLLNKLVVIVAGSASLLLIGQSLSTSITF</sequence>
<feature type="transmembrane region" description="Helical" evidence="8">
    <location>
        <begin position="49"/>
        <end position="67"/>
    </location>
</feature>
<dbReference type="GO" id="GO:0005886">
    <property type="term" value="C:plasma membrane"/>
    <property type="evidence" value="ECO:0007669"/>
    <property type="project" value="UniProtKB-SubCell"/>
</dbReference>
<dbReference type="InterPro" id="IPR052017">
    <property type="entry name" value="TSUP"/>
</dbReference>
<evidence type="ECO:0000313" key="9">
    <source>
        <dbReference type="EMBL" id="QMV84873.1"/>
    </source>
</evidence>
<keyword evidence="4 8" id="KW-1003">Cell membrane</keyword>
<evidence type="ECO:0000256" key="2">
    <source>
        <dbReference type="ARBA" id="ARBA00009142"/>
    </source>
</evidence>
<evidence type="ECO:0000256" key="6">
    <source>
        <dbReference type="ARBA" id="ARBA00022989"/>
    </source>
</evidence>
<evidence type="ECO:0000256" key="5">
    <source>
        <dbReference type="ARBA" id="ARBA00022692"/>
    </source>
</evidence>
<evidence type="ECO:0000256" key="8">
    <source>
        <dbReference type="RuleBase" id="RU363041"/>
    </source>
</evidence>
<dbReference type="InterPro" id="IPR002781">
    <property type="entry name" value="TM_pro_TauE-like"/>
</dbReference>
<keyword evidence="7 8" id="KW-0472">Membrane</keyword>
<keyword evidence="5 8" id="KW-0812">Transmembrane</keyword>
<dbReference type="PANTHER" id="PTHR30269:SF37">
    <property type="entry name" value="MEMBRANE TRANSPORTER PROTEIN"/>
    <property type="match status" value="1"/>
</dbReference>
<keyword evidence="10" id="KW-1185">Reference proteome</keyword>
<feature type="transmembrane region" description="Helical" evidence="8">
    <location>
        <begin position="88"/>
        <end position="121"/>
    </location>
</feature>
<proteinExistence type="inferred from homology"/>
<comment type="similarity">
    <text evidence="2 8">Belongs to the 4-toluene sulfonate uptake permease (TSUP) (TC 2.A.102) family.</text>
</comment>
<feature type="transmembrane region" description="Helical" evidence="8">
    <location>
        <begin position="12"/>
        <end position="43"/>
    </location>
</feature>
<evidence type="ECO:0000256" key="7">
    <source>
        <dbReference type="ARBA" id="ARBA00023136"/>
    </source>
</evidence>